<feature type="region of interest" description="Disordered" evidence="14">
    <location>
        <begin position="190"/>
        <end position="218"/>
    </location>
</feature>
<dbReference type="PANTHER" id="PTHR11214">
    <property type="entry name" value="BETA-1,3-N-ACETYLGLUCOSAMINYLTRANSFERASE"/>
    <property type="match status" value="1"/>
</dbReference>
<keyword evidence="16" id="KW-1185">Reference proteome</keyword>
<evidence type="ECO:0000256" key="8">
    <source>
        <dbReference type="ARBA" id="ARBA00022968"/>
    </source>
</evidence>
<gene>
    <name evidence="15" type="ORF">Tco_0877468</name>
</gene>
<comment type="similarity">
    <text evidence="4 13">Belongs to the glycosyltransferase 31 family.</text>
</comment>
<evidence type="ECO:0000256" key="12">
    <source>
        <dbReference type="ARBA" id="ARBA00023211"/>
    </source>
</evidence>
<keyword evidence="8" id="KW-0735">Signal-anchor</keyword>
<name>A0ABQ5BY81_9ASTR</name>
<evidence type="ECO:0000313" key="15">
    <source>
        <dbReference type="EMBL" id="GJT18762.1"/>
    </source>
</evidence>
<comment type="caution">
    <text evidence="15">The sequence shown here is derived from an EMBL/GenBank/DDBJ whole genome shotgun (WGS) entry which is preliminary data.</text>
</comment>
<evidence type="ECO:0000256" key="4">
    <source>
        <dbReference type="ARBA" id="ARBA00008661"/>
    </source>
</evidence>
<reference evidence="15" key="1">
    <citation type="journal article" date="2022" name="Int. J. Mol. Sci.">
        <title>Draft Genome of Tanacetum Coccineum: Genomic Comparison of Closely Related Tanacetum-Family Plants.</title>
        <authorList>
            <person name="Yamashiro T."/>
            <person name="Shiraishi A."/>
            <person name="Nakayama K."/>
            <person name="Satake H."/>
        </authorList>
    </citation>
    <scope>NUCLEOTIDE SEQUENCE</scope>
</reference>
<dbReference type="PANTHER" id="PTHR11214:SF381">
    <property type="entry name" value="HEXOSYLTRANSFERASE"/>
    <property type="match status" value="1"/>
</dbReference>
<evidence type="ECO:0000256" key="3">
    <source>
        <dbReference type="ARBA" id="ARBA00004922"/>
    </source>
</evidence>
<evidence type="ECO:0000313" key="16">
    <source>
        <dbReference type="Proteomes" id="UP001151760"/>
    </source>
</evidence>
<keyword evidence="12 13" id="KW-0464">Manganese</keyword>
<comment type="subcellular location">
    <subcellularLocation>
        <location evidence="2 13">Golgi apparatus membrane</location>
        <topology evidence="2 13">Single-pass type II membrane protein</topology>
    </subcellularLocation>
</comment>
<keyword evidence="6" id="KW-0808">Transferase</keyword>
<dbReference type="Pfam" id="PF01762">
    <property type="entry name" value="Galactosyl_T"/>
    <property type="match status" value="1"/>
</dbReference>
<evidence type="ECO:0000256" key="1">
    <source>
        <dbReference type="ARBA" id="ARBA00001936"/>
    </source>
</evidence>
<keyword evidence="7" id="KW-0812">Transmembrane</keyword>
<keyword evidence="9" id="KW-1133">Transmembrane helix</keyword>
<evidence type="ECO:0000256" key="14">
    <source>
        <dbReference type="SAM" id="MobiDB-lite"/>
    </source>
</evidence>
<organism evidence="15 16">
    <name type="scientific">Tanacetum coccineum</name>
    <dbReference type="NCBI Taxonomy" id="301880"/>
    <lineage>
        <taxon>Eukaryota</taxon>
        <taxon>Viridiplantae</taxon>
        <taxon>Streptophyta</taxon>
        <taxon>Embryophyta</taxon>
        <taxon>Tracheophyta</taxon>
        <taxon>Spermatophyta</taxon>
        <taxon>Magnoliopsida</taxon>
        <taxon>eudicotyledons</taxon>
        <taxon>Gunneridae</taxon>
        <taxon>Pentapetalae</taxon>
        <taxon>asterids</taxon>
        <taxon>campanulids</taxon>
        <taxon>Asterales</taxon>
        <taxon>Asteraceae</taxon>
        <taxon>Asteroideae</taxon>
        <taxon>Anthemideae</taxon>
        <taxon>Anthemidinae</taxon>
        <taxon>Tanacetum</taxon>
    </lineage>
</organism>
<dbReference type="Proteomes" id="UP001151760">
    <property type="component" value="Unassembled WGS sequence"/>
</dbReference>
<evidence type="ECO:0000256" key="11">
    <source>
        <dbReference type="ARBA" id="ARBA00023136"/>
    </source>
</evidence>
<evidence type="ECO:0000256" key="2">
    <source>
        <dbReference type="ARBA" id="ARBA00004323"/>
    </source>
</evidence>
<dbReference type="InterPro" id="IPR002659">
    <property type="entry name" value="Glyco_trans_31"/>
</dbReference>
<reference evidence="15" key="2">
    <citation type="submission" date="2022-01" db="EMBL/GenBank/DDBJ databases">
        <authorList>
            <person name="Yamashiro T."/>
            <person name="Shiraishi A."/>
            <person name="Satake H."/>
            <person name="Nakayama K."/>
        </authorList>
    </citation>
    <scope>NUCLEOTIDE SEQUENCE</scope>
</reference>
<evidence type="ECO:0000256" key="5">
    <source>
        <dbReference type="ARBA" id="ARBA00022676"/>
    </source>
</evidence>
<keyword evidence="10 13" id="KW-0333">Golgi apparatus</keyword>
<evidence type="ECO:0000256" key="6">
    <source>
        <dbReference type="ARBA" id="ARBA00022679"/>
    </source>
</evidence>
<feature type="compositionally biased region" description="Basic residues" evidence="14">
    <location>
        <begin position="209"/>
        <end position="218"/>
    </location>
</feature>
<dbReference type="EC" id="2.4.1.-" evidence="13"/>
<evidence type="ECO:0000256" key="13">
    <source>
        <dbReference type="RuleBase" id="RU363063"/>
    </source>
</evidence>
<protein>
    <recommendedName>
        <fullName evidence="13">Hexosyltransferase</fullName>
        <ecNumber evidence="13">2.4.1.-</ecNumber>
    </recommendedName>
</protein>
<evidence type="ECO:0000256" key="9">
    <source>
        <dbReference type="ARBA" id="ARBA00022989"/>
    </source>
</evidence>
<evidence type="ECO:0000256" key="7">
    <source>
        <dbReference type="ARBA" id="ARBA00022692"/>
    </source>
</evidence>
<sequence>MCGKLLSGPNPPELPVLTATLGATLAKHRVNPQVYIGCMKSGPVLAHKGVRYHETEHWKFREEGNKYFRYATGQLYAILKDLATYISINQNMLHKYVNEDVSLGSWFIGLDVEYIDDRKLCCGTPPCNVPCGLSSGTSHIDGRTLSLGQRFCNDACDGQHRFTGRAEAKAERGLIPGSDQEREGRLQPYAIRSSRRKKQQQQLVEWYQRRKTKASSNF</sequence>
<dbReference type="EMBL" id="BQNB010013664">
    <property type="protein sequence ID" value="GJT18762.1"/>
    <property type="molecule type" value="Genomic_DNA"/>
</dbReference>
<comment type="pathway">
    <text evidence="3">Protein modification; protein glycosylation.</text>
</comment>
<keyword evidence="11" id="KW-0472">Membrane</keyword>
<keyword evidence="5 13" id="KW-0328">Glycosyltransferase</keyword>
<comment type="cofactor">
    <cofactor evidence="1 13">
        <name>Mn(2+)</name>
        <dbReference type="ChEBI" id="CHEBI:29035"/>
    </cofactor>
</comment>
<accession>A0ABQ5BY81</accession>
<proteinExistence type="inferred from homology"/>
<evidence type="ECO:0000256" key="10">
    <source>
        <dbReference type="ARBA" id="ARBA00023034"/>
    </source>
</evidence>